<proteinExistence type="predicted"/>
<protein>
    <submittedName>
        <fullName evidence="2">Uncharacterized protein</fullName>
    </submittedName>
</protein>
<evidence type="ECO:0000313" key="2">
    <source>
        <dbReference type="EMBL" id="KIN01220.1"/>
    </source>
</evidence>
<dbReference type="InParanoid" id="A0A0C3HDD6"/>
<dbReference type="EMBL" id="KN832876">
    <property type="protein sequence ID" value="KIN01220.1"/>
    <property type="molecule type" value="Genomic_DNA"/>
</dbReference>
<feature type="compositionally biased region" description="Gly residues" evidence="1">
    <location>
        <begin position="116"/>
        <end position="125"/>
    </location>
</feature>
<dbReference type="AlphaFoldDB" id="A0A0C3HDD6"/>
<name>A0A0C3HDD6_OIDMZ</name>
<accession>A0A0C3HDD6</accession>
<feature type="region of interest" description="Disordered" evidence="1">
    <location>
        <begin position="106"/>
        <end position="135"/>
    </location>
</feature>
<keyword evidence="3" id="KW-1185">Reference proteome</keyword>
<feature type="non-terminal residue" evidence="2">
    <location>
        <position position="1"/>
    </location>
</feature>
<evidence type="ECO:0000313" key="3">
    <source>
        <dbReference type="Proteomes" id="UP000054321"/>
    </source>
</evidence>
<dbReference type="OrthoDB" id="3438909at2759"/>
<reference evidence="3" key="2">
    <citation type="submission" date="2015-01" db="EMBL/GenBank/DDBJ databases">
        <title>Evolutionary Origins and Diversification of the Mycorrhizal Mutualists.</title>
        <authorList>
            <consortium name="DOE Joint Genome Institute"/>
            <consortium name="Mycorrhizal Genomics Consortium"/>
            <person name="Kohler A."/>
            <person name="Kuo A."/>
            <person name="Nagy L.G."/>
            <person name="Floudas D."/>
            <person name="Copeland A."/>
            <person name="Barry K.W."/>
            <person name="Cichocki N."/>
            <person name="Veneault-Fourrey C."/>
            <person name="LaButti K."/>
            <person name="Lindquist E.A."/>
            <person name="Lipzen A."/>
            <person name="Lundell T."/>
            <person name="Morin E."/>
            <person name="Murat C."/>
            <person name="Riley R."/>
            <person name="Ohm R."/>
            <person name="Sun H."/>
            <person name="Tunlid A."/>
            <person name="Henrissat B."/>
            <person name="Grigoriev I.V."/>
            <person name="Hibbett D.S."/>
            <person name="Martin F."/>
        </authorList>
    </citation>
    <scope>NUCLEOTIDE SEQUENCE [LARGE SCALE GENOMIC DNA]</scope>
    <source>
        <strain evidence="3">Zn</strain>
    </source>
</reference>
<evidence type="ECO:0000256" key="1">
    <source>
        <dbReference type="SAM" id="MobiDB-lite"/>
    </source>
</evidence>
<reference evidence="2 3" key="1">
    <citation type="submission" date="2014-04" db="EMBL/GenBank/DDBJ databases">
        <authorList>
            <consortium name="DOE Joint Genome Institute"/>
            <person name="Kuo A."/>
            <person name="Martino E."/>
            <person name="Perotto S."/>
            <person name="Kohler A."/>
            <person name="Nagy L.G."/>
            <person name="Floudas D."/>
            <person name="Copeland A."/>
            <person name="Barry K.W."/>
            <person name="Cichocki N."/>
            <person name="Veneault-Fourrey C."/>
            <person name="LaButti K."/>
            <person name="Lindquist E.A."/>
            <person name="Lipzen A."/>
            <person name="Lundell T."/>
            <person name="Morin E."/>
            <person name="Murat C."/>
            <person name="Sun H."/>
            <person name="Tunlid A."/>
            <person name="Henrissat B."/>
            <person name="Grigoriev I.V."/>
            <person name="Hibbett D.S."/>
            <person name="Martin F."/>
            <person name="Nordberg H.P."/>
            <person name="Cantor M.N."/>
            <person name="Hua S.X."/>
        </authorList>
    </citation>
    <scope>NUCLEOTIDE SEQUENCE [LARGE SCALE GENOMIC DNA]</scope>
    <source>
        <strain evidence="2 3">Zn</strain>
    </source>
</reference>
<sequence>MASQDTNPPTVQFTTVEALFELINHIPGDILIVTEVSYQDFAIIEKEREIRGRGFRFRRYHADSRLLIITIPTGIHESLHIELYQQCRDKLVRMNLENHWKSKAATTYRAREGHPGGDGGEGDSTGGPKPDRKEHGKWPTLVIEAGHSESLPELRADMRWWFSTSNHDVKIVILAKFNHEQSSILLEKWEEQERTPRQGAATTRWSAALEPVLQQAITITYDNTGDPRNTASFTVNGGALVLEFRLLFLRDPGPGEADIVFSIPELQSYAVEVWT</sequence>
<dbReference type="HOGENOM" id="CLU_058490_1_1_1"/>
<organism evidence="2 3">
    <name type="scientific">Oidiodendron maius (strain Zn)</name>
    <dbReference type="NCBI Taxonomy" id="913774"/>
    <lineage>
        <taxon>Eukaryota</taxon>
        <taxon>Fungi</taxon>
        <taxon>Dikarya</taxon>
        <taxon>Ascomycota</taxon>
        <taxon>Pezizomycotina</taxon>
        <taxon>Leotiomycetes</taxon>
        <taxon>Leotiomycetes incertae sedis</taxon>
        <taxon>Myxotrichaceae</taxon>
        <taxon>Oidiodendron</taxon>
    </lineage>
</organism>
<gene>
    <name evidence="2" type="ORF">OIDMADRAFT_180059</name>
</gene>
<dbReference type="Proteomes" id="UP000054321">
    <property type="component" value="Unassembled WGS sequence"/>
</dbReference>